<evidence type="ECO:0000256" key="4">
    <source>
        <dbReference type="ARBA" id="ARBA00022960"/>
    </source>
</evidence>
<dbReference type="GO" id="GO:0008360">
    <property type="term" value="P:regulation of cell shape"/>
    <property type="evidence" value="ECO:0007669"/>
    <property type="project" value="UniProtKB-UniRule"/>
</dbReference>
<comment type="pathway">
    <text evidence="1 7">Cell wall biogenesis; peptidoglycan biosynthesis.</text>
</comment>
<dbReference type="InterPro" id="IPR052905">
    <property type="entry name" value="LD-transpeptidase_YkuD-like"/>
</dbReference>
<organism evidence="9 10">
    <name type="scientific">Minwuia thermotolerans</name>
    <dbReference type="NCBI Taxonomy" id="2056226"/>
    <lineage>
        <taxon>Bacteria</taxon>
        <taxon>Pseudomonadati</taxon>
        <taxon>Pseudomonadota</taxon>
        <taxon>Alphaproteobacteria</taxon>
        <taxon>Minwuiales</taxon>
        <taxon>Minwuiaceae</taxon>
        <taxon>Minwuia</taxon>
    </lineage>
</organism>
<dbReference type="PROSITE" id="PS52029">
    <property type="entry name" value="LD_TPASE"/>
    <property type="match status" value="1"/>
</dbReference>
<accession>A0A2M9FZD9</accession>
<dbReference type="InterPro" id="IPR005490">
    <property type="entry name" value="LD_TPept_cat_dom"/>
</dbReference>
<dbReference type="AlphaFoldDB" id="A0A2M9FZD9"/>
<evidence type="ECO:0000256" key="1">
    <source>
        <dbReference type="ARBA" id="ARBA00004752"/>
    </source>
</evidence>
<dbReference type="CDD" id="cd16913">
    <property type="entry name" value="YkuD_like"/>
    <property type="match status" value="1"/>
</dbReference>
<dbReference type="GO" id="GO:0009252">
    <property type="term" value="P:peptidoglycan biosynthetic process"/>
    <property type="evidence" value="ECO:0007669"/>
    <property type="project" value="UniProtKB-UniPathway"/>
</dbReference>
<dbReference type="InterPro" id="IPR038063">
    <property type="entry name" value="Transpep_catalytic_dom"/>
</dbReference>
<gene>
    <name evidence="9" type="ORF">CVT23_15945</name>
</gene>
<dbReference type="GO" id="GO:0071555">
    <property type="term" value="P:cell wall organization"/>
    <property type="evidence" value="ECO:0007669"/>
    <property type="project" value="UniProtKB-UniRule"/>
</dbReference>
<reference evidence="9 10" key="1">
    <citation type="submission" date="2017-11" db="EMBL/GenBank/DDBJ databases">
        <title>Draft genome sequence of Rhizobiales bacterium SY3-13.</title>
        <authorList>
            <person name="Sun C."/>
        </authorList>
    </citation>
    <scope>NUCLEOTIDE SEQUENCE [LARGE SCALE GENOMIC DNA]</scope>
    <source>
        <strain evidence="9 10">SY3-13</strain>
    </source>
</reference>
<proteinExistence type="inferred from homology"/>
<keyword evidence="5 7" id="KW-0573">Peptidoglycan synthesis</keyword>
<feature type="active site" description="Nucleophile" evidence="7">
    <location>
        <position position="498"/>
    </location>
</feature>
<evidence type="ECO:0000313" key="9">
    <source>
        <dbReference type="EMBL" id="PJK28820.1"/>
    </source>
</evidence>
<evidence type="ECO:0000256" key="7">
    <source>
        <dbReference type="PROSITE-ProRule" id="PRU01373"/>
    </source>
</evidence>
<feature type="domain" description="L,D-TPase catalytic" evidence="8">
    <location>
        <begin position="347"/>
        <end position="526"/>
    </location>
</feature>
<dbReference type="RefSeq" id="WP_109792219.1">
    <property type="nucleotide sequence ID" value="NZ_PHIG01000039.1"/>
</dbReference>
<evidence type="ECO:0000256" key="5">
    <source>
        <dbReference type="ARBA" id="ARBA00022984"/>
    </source>
</evidence>
<dbReference type="Pfam" id="PF20142">
    <property type="entry name" value="Scaffold"/>
    <property type="match status" value="1"/>
</dbReference>
<evidence type="ECO:0000256" key="2">
    <source>
        <dbReference type="ARBA" id="ARBA00005992"/>
    </source>
</evidence>
<keyword evidence="6 7" id="KW-0961">Cell wall biogenesis/degradation</keyword>
<protein>
    <recommendedName>
        <fullName evidence="8">L,D-TPase catalytic domain-containing protein</fullName>
    </recommendedName>
</protein>
<dbReference type="Pfam" id="PF03734">
    <property type="entry name" value="YkuD"/>
    <property type="match status" value="1"/>
</dbReference>
<dbReference type="Gene3D" id="2.40.440.10">
    <property type="entry name" value="L,D-transpeptidase catalytic domain-like"/>
    <property type="match status" value="1"/>
</dbReference>
<dbReference type="OrthoDB" id="9778545at2"/>
<dbReference type="PANTHER" id="PTHR41533:SF2">
    <property type="entry name" value="BLR7131 PROTEIN"/>
    <property type="match status" value="1"/>
</dbReference>
<dbReference type="Pfam" id="PF01471">
    <property type="entry name" value="PG_binding_1"/>
    <property type="match status" value="1"/>
</dbReference>
<comment type="caution">
    <text evidence="9">The sequence shown here is derived from an EMBL/GenBank/DDBJ whole genome shotgun (WGS) entry which is preliminary data.</text>
</comment>
<dbReference type="EMBL" id="PHIG01000039">
    <property type="protein sequence ID" value="PJK28820.1"/>
    <property type="molecule type" value="Genomic_DNA"/>
</dbReference>
<dbReference type="PANTHER" id="PTHR41533">
    <property type="entry name" value="L,D-TRANSPEPTIDASE HI_1667-RELATED"/>
    <property type="match status" value="1"/>
</dbReference>
<dbReference type="GO" id="GO:0004180">
    <property type="term" value="F:carboxypeptidase activity"/>
    <property type="evidence" value="ECO:0007669"/>
    <property type="project" value="UniProtKB-ARBA"/>
</dbReference>
<keyword evidence="3" id="KW-0808">Transferase</keyword>
<evidence type="ECO:0000259" key="8">
    <source>
        <dbReference type="PROSITE" id="PS52029"/>
    </source>
</evidence>
<feature type="active site" description="Proton donor/acceptor" evidence="7">
    <location>
        <position position="479"/>
    </location>
</feature>
<keyword evidence="4 7" id="KW-0133">Cell shape</keyword>
<keyword evidence="10" id="KW-1185">Reference proteome</keyword>
<name>A0A2M9FZD9_9PROT</name>
<dbReference type="Proteomes" id="UP000229498">
    <property type="component" value="Unassembled WGS sequence"/>
</dbReference>
<dbReference type="InterPro" id="IPR036365">
    <property type="entry name" value="PGBD-like_sf"/>
</dbReference>
<dbReference type="InterPro" id="IPR045380">
    <property type="entry name" value="LD_TPept_scaffold_dom"/>
</dbReference>
<dbReference type="Gene3D" id="1.10.101.10">
    <property type="entry name" value="PGBD-like superfamily/PGBD"/>
    <property type="match status" value="1"/>
</dbReference>
<dbReference type="SUPFAM" id="SSF141523">
    <property type="entry name" value="L,D-transpeptidase catalytic domain-like"/>
    <property type="match status" value="1"/>
</dbReference>
<evidence type="ECO:0000256" key="3">
    <source>
        <dbReference type="ARBA" id="ARBA00022679"/>
    </source>
</evidence>
<evidence type="ECO:0000256" key="6">
    <source>
        <dbReference type="ARBA" id="ARBA00023316"/>
    </source>
</evidence>
<dbReference type="InterPro" id="IPR036366">
    <property type="entry name" value="PGBDSf"/>
</dbReference>
<evidence type="ECO:0000313" key="10">
    <source>
        <dbReference type="Proteomes" id="UP000229498"/>
    </source>
</evidence>
<dbReference type="SUPFAM" id="SSF47090">
    <property type="entry name" value="PGBD-like"/>
    <property type="match status" value="1"/>
</dbReference>
<comment type="similarity">
    <text evidence="2">Belongs to the YkuD family.</text>
</comment>
<sequence>MYKNRISDTAALRDGGRMTPLRLASAGLLVLTAAALAAGQAQGQHRPPPGMEITAAPAVEDKMLGAPPSEPIRREIEDLVTAEGVEARLEGEVGHGAMTAIRQAYARHVFEPIWTRKGAFDFYDAVASNFDRGLVVEAVTLQALDGMIRARFGDGPERAAEADVELTTAFVRLAALVSGGLSDEGKAVRPRRHGPNRALLTELIMRAGAGDADAALGEVEPGHSQYDRLKDAMKHYREIAAAGGWPAIPQGELVYRGQRDPRIPALRERLAAEGFHALGQTPGHRLDRLDWQLAVDLKEFQRRHGLKPDGVVGPNTLEALNESVESKLDRIADAMHRWRLQGDMGRRHLWVNVPSFTAEGWNDGHREISMKTIVGRPDRRTPVFSDQVEYVVTNPEWNVPVSIARKDKLPRLQRDPGYARRGNYKVFDRETGDQVSPYNVNWHDPESAERYKIVQGPGDANALGRLKIIFPNQYSVYMHDTPDKHLFEEAQRAFSSGCVRLQRPVAMARWIAGIDPQLSDEEIEEKLASRENDWMPVKEPVPVHITYITVTVDDQGRAHFWRDIYDRQDGIRAATRMAPLHAPHSRNISEAPGDFRNNG</sequence>
<dbReference type="UniPathway" id="UPA00219"/>
<dbReference type="InterPro" id="IPR002477">
    <property type="entry name" value="Peptidoglycan-bd-like"/>
</dbReference>
<dbReference type="GO" id="GO:0016740">
    <property type="term" value="F:transferase activity"/>
    <property type="evidence" value="ECO:0007669"/>
    <property type="project" value="UniProtKB-KW"/>
</dbReference>